<feature type="transmembrane region" description="Helical" evidence="7">
    <location>
        <begin position="260"/>
        <end position="280"/>
    </location>
</feature>
<evidence type="ECO:0000256" key="6">
    <source>
        <dbReference type="SAM" id="MobiDB-lite"/>
    </source>
</evidence>
<keyword evidence="4 7" id="KW-1133">Transmembrane helix</keyword>
<keyword evidence="2" id="KW-1003">Cell membrane</keyword>
<comment type="caution">
    <text evidence="9">The sequence shown here is derived from an EMBL/GenBank/DDBJ whole genome shotgun (WGS) entry which is preliminary data.</text>
</comment>
<dbReference type="Gene3D" id="3.60.15.10">
    <property type="entry name" value="Ribonuclease Z/Hydroxyacylglutathione hydrolase-like"/>
    <property type="match status" value="1"/>
</dbReference>
<protein>
    <submittedName>
        <fullName evidence="9">MBL fold metallo-hydrolase</fullName>
    </submittedName>
</protein>
<feature type="transmembrane region" description="Helical" evidence="7">
    <location>
        <begin position="286"/>
        <end position="303"/>
    </location>
</feature>
<feature type="compositionally biased region" description="Gly residues" evidence="6">
    <location>
        <begin position="639"/>
        <end position="652"/>
    </location>
</feature>
<keyword evidence="5 7" id="KW-0472">Membrane</keyword>
<dbReference type="SMART" id="SM00849">
    <property type="entry name" value="Lactamase_B"/>
    <property type="match status" value="1"/>
</dbReference>
<dbReference type="Pfam" id="PF00753">
    <property type="entry name" value="Lactamase_B"/>
    <property type="match status" value="1"/>
</dbReference>
<keyword evidence="3 7" id="KW-0812">Transmembrane</keyword>
<feature type="transmembrane region" description="Helical" evidence="7">
    <location>
        <begin position="350"/>
        <end position="368"/>
    </location>
</feature>
<evidence type="ECO:0000313" key="10">
    <source>
        <dbReference type="Proteomes" id="UP000744769"/>
    </source>
</evidence>
<dbReference type="Pfam" id="PF03772">
    <property type="entry name" value="Competence"/>
    <property type="match status" value="1"/>
</dbReference>
<dbReference type="InterPro" id="IPR052159">
    <property type="entry name" value="Competence_DNA_uptake"/>
</dbReference>
<evidence type="ECO:0000256" key="2">
    <source>
        <dbReference type="ARBA" id="ARBA00022475"/>
    </source>
</evidence>
<reference evidence="9" key="1">
    <citation type="submission" date="2020-03" db="EMBL/GenBank/DDBJ databases">
        <title>Draft sequencing of Calidifontibacter sp. DB0510.</title>
        <authorList>
            <person name="Kim D.-U."/>
        </authorList>
    </citation>
    <scope>NUCLEOTIDE SEQUENCE</scope>
    <source>
        <strain evidence="9">DB0510</strain>
    </source>
</reference>
<accession>A0A967B2I1</accession>
<feature type="transmembrane region" description="Helical" evidence="7">
    <location>
        <begin position="35"/>
        <end position="56"/>
    </location>
</feature>
<dbReference type="InterPro" id="IPR035681">
    <property type="entry name" value="ComA-like_MBL"/>
</dbReference>
<organism evidence="9 10">
    <name type="scientific">Metallococcus carri</name>
    <dbReference type="NCBI Taxonomy" id="1656884"/>
    <lineage>
        <taxon>Bacteria</taxon>
        <taxon>Bacillati</taxon>
        <taxon>Actinomycetota</taxon>
        <taxon>Actinomycetes</taxon>
        <taxon>Micrococcales</taxon>
        <taxon>Dermacoccaceae</taxon>
        <taxon>Metallococcus</taxon>
    </lineage>
</organism>
<feature type="transmembrane region" description="Helical" evidence="7">
    <location>
        <begin position="12"/>
        <end position="29"/>
    </location>
</feature>
<keyword evidence="10" id="KW-1185">Reference proteome</keyword>
<dbReference type="Proteomes" id="UP000744769">
    <property type="component" value="Unassembled WGS sequence"/>
</dbReference>
<dbReference type="RefSeq" id="WP_166196496.1">
    <property type="nucleotide sequence ID" value="NZ_JAAOIV010000006.1"/>
</dbReference>
<dbReference type="AlphaFoldDB" id="A0A967B2I1"/>
<feature type="transmembrane region" description="Helical" evidence="7">
    <location>
        <begin position="511"/>
        <end position="532"/>
    </location>
</feature>
<sequence>MTPERRGLDLRLLLPAGAAWAVVALVLGMPAARVVVVAVSVTASALLAATALAVVLHRAGVGRVGRQRLVLGQLVLVAVAGTLTAVIGHRLVATTGPIDQLAQRRAIVTVEGSVSSDPRRLTSTTLRGRTLVVIRLLVLRVEGRGAATRVRTPIVVFGDESWLTVRWHERVRVTVRLQAARPGDDAVATASARGQPQVFARAGPVERVAEALRADLRAATDHLPADARGLVPALVIGDTSRLPPDLDDDMRATGMTHLNAVSGSNVTFVLMATGWVAGWLRVPRRARLPASLAVLAAFVFLCRPEPSVIRAAVMGAVGLLGMSASRRSAGPSALAAAILVLLVIDPSLARSFGFALSALATAGLLFFARPWGDALARHLPPRAHPLADAIVIPLAAQAMCAPVIVLLQSSVSLVGLPANVLAAPLVAPATLGGVMTVLLAPFGPSVAWLPSWAAGLPAWGIATIAHVCAAVPWGSLPWPGGAFGALLLAALTLAALLTGPWVAATARRRPWAAVSSVVVAAAVVVPLPGGGWPPADWVIVACDVGQGDGLVLRTAAGRAVVVDTGPDPQAMTGCLDRLKVTSIDAIVLSHFHADHVTGLAGVAAGRPVGELFVTSVSSGADAPSNAESSQSSNSDARTGGSGTSDSGTGGSGSRDEAGRAAEVERVARNYRWRVTPLRQGDLLRWPGVEARVLWPGRTLHAGSVQNNGSVALDVRAGGLRLLLTGDLEREGAAAVLRELQSLGQGSRFDVLKVAHHGSSNQDPDLVRAVGAPVALVSVGAGNDYGHPAARTLALLASAGSAVYRTDRGGDIAVVARGGRAWVARP</sequence>
<dbReference type="InterPro" id="IPR004477">
    <property type="entry name" value="ComEC_N"/>
</dbReference>
<evidence type="ECO:0000259" key="8">
    <source>
        <dbReference type="SMART" id="SM00849"/>
    </source>
</evidence>
<evidence type="ECO:0000313" key="9">
    <source>
        <dbReference type="EMBL" id="NHN56080.1"/>
    </source>
</evidence>
<feature type="domain" description="Metallo-beta-lactamase" evidence="8">
    <location>
        <begin position="546"/>
        <end position="755"/>
    </location>
</feature>
<feature type="transmembrane region" description="Helical" evidence="7">
    <location>
        <begin position="324"/>
        <end position="344"/>
    </location>
</feature>
<dbReference type="PANTHER" id="PTHR30619">
    <property type="entry name" value="DNA INTERNALIZATION/COMPETENCE PROTEIN COMEC/REC2"/>
    <property type="match status" value="1"/>
</dbReference>
<feature type="compositionally biased region" description="Low complexity" evidence="6">
    <location>
        <begin position="624"/>
        <end position="634"/>
    </location>
</feature>
<evidence type="ECO:0000256" key="1">
    <source>
        <dbReference type="ARBA" id="ARBA00004651"/>
    </source>
</evidence>
<dbReference type="PANTHER" id="PTHR30619:SF1">
    <property type="entry name" value="RECOMBINATION PROTEIN 2"/>
    <property type="match status" value="1"/>
</dbReference>
<feature type="transmembrane region" description="Helical" evidence="7">
    <location>
        <begin position="482"/>
        <end position="504"/>
    </location>
</feature>
<dbReference type="GO" id="GO:0005886">
    <property type="term" value="C:plasma membrane"/>
    <property type="evidence" value="ECO:0007669"/>
    <property type="project" value="UniProtKB-SubCell"/>
</dbReference>
<dbReference type="SUPFAM" id="SSF56281">
    <property type="entry name" value="Metallo-hydrolase/oxidoreductase"/>
    <property type="match status" value="1"/>
</dbReference>
<dbReference type="InterPro" id="IPR036866">
    <property type="entry name" value="RibonucZ/Hydroxyglut_hydro"/>
</dbReference>
<evidence type="ECO:0000256" key="5">
    <source>
        <dbReference type="ARBA" id="ARBA00023136"/>
    </source>
</evidence>
<evidence type="ECO:0000256" key="4">
    <source>
        <dbReference type="ARBA" id="ARBA00022989"/>
    </source>
</evidence>
<comment type="subcellular location">
    <subcellularLocation>
        <location evidence="1">Cell membrane</location>
        <topology evidence="1">Multi-pass membrane protein</topology>
    </subcellularLocation>
</comment>
<dbReference type="InterPro" id="IPR001279">
    <property type="entry name" value="Metallo-B-lactamas"/>
</dbReference>
<evidence type="ECO:0000256" key="3">
    <source>
        <dbReference type="ARBA" id="ARBA00022692"/>
    </source>
</evidence>
<evidence type="ECO:0000256" key="7">
    <source>
        <dbReference type="SAM" id="Phobius"/>
    </source>
</evidence>
<gene>
    <name evidence="9" type="ORF">G9U51_09860</name>
</gene>
<dbReference type="NCBIfam" id="TIGR00360">
    <property type="entry name" value="ComEC_N-term"/>
    <property type="match status" value="1"/>
</dbReference>
<dbReference type="EMBL" id="JAAOIV010000006">
    <property type="protein sequence ID" value="NHN56080.1"/>
    <property type="molecule type" value="Genomic_DNA"/>
</dbReference>
<feature type="region of interest" description="Disordered" evidence="6">
    <location>
        <begin position="619"/>
        <end position="660"/>
    </location>
</feature>
<name>A0A967B2I1_9MICO</name>
<feature type="transmembrane region" description="Helical" evidence="7">
    <location>
        <begin position="389"/>
        <end position="408"/>
    </location>
</feature>
<dbReference type="CDD" id="cd07731">
    <property type="entry name" value="ComA-like_MBL-fold"/>
    <property type="match status" value="1"/>
</dbReference>
<proteinExistence type="predicted"/>
<feature type="transmembrane region" description="Helical" evidence="7">
    <location>
        <begin position="420"/>
        <end position="440"/>
    </location>
</feature>